<dbReference type="GO" id="GO:0044218">
    <property type="term" value="C:other organism cell membrane"/>
    <property type="evidence" value="ECO:0007669"/>
    <property type="project" value="UniProtKB-KW"/>
</dbReference>
<keyword evidence="5" id="KW-0166">Nematocyst</keyword>
<evidence type="ECO:0000256" key="2">
    <source>
        <dbReference type="ARBA" id="ARBA00004532"/>
    </source>
</evidence>
<keyword evidence="4" id="KW-0472">Membrane</keyword>
<dbReference type="Proteomes" id="UP000596742">
    <property type="component" value="Unassembled WGS sequence"/>
</dbReference>
<comment type="subcellular location">
    <subcellularLocation>
        <location evidence="2">Nematocyst</location>
    </subcellularLocation>
    <subcellularLocation>
        <location evidence="1">Target cell membrane</location>
    </subcellularLocation>
</comment>
<name>A0A8B6FBZ0_MYTGA</name>
<gene>
    <name evidence="6" type="ORF">MGAL_10B066682</name>
</gene>
<dbReference type="InterPro" id="IPR015926">
    <property type="entry name" value="Cytolysin/lectin"/>
</dbReference>
<dbReference type="OrthoDB" id="6132998at2759"/>
<dbReference type="InterPro" id="IPR050677">
    <property type="entry name" value="Actinoporin_PFT"/>
</dbReference>
<dbReference type="PANTHER" id="PTHR40388">
    <property type="entry name" value="BRYOPORIN"/>
    <property type="match status" value="1"/>
</dbReference>
<dbReference type="Gene3D" id="2.60.270.20">
    <property type="entry name" value="Cytolysin/lectin"/>
    <property type="match status" value="1"/>
</dbReference>
<evidence type="ECO:0000313" key="7">
    <source>
        <dbReference type="Proteomes" id="UP000596742"/>
    </source>
</evidence>
<evidence type="ECO:0000256" key="5">
    <source>
        <dbReference type="ARBA" id="ARBA00023331"/>
    </source>
</evidence>
<keyword evidence="7" id="KW-1185">Reference proteome</keyword>
<dbReference type="EMBL" id="UYJE01006489">
    <property type="protein sequence ID" value="VDI46365.1"/>
    <property type="molecule type" value="Genomic_DNA"/>
</dbReference>
<organism evidence="6 7">
    <name type="scientific">Mytilus galloprovincialis</name>
    <name type="common">Mediterranean mussel</name>
    <dbReference type="NCBI Taxonomy" id="29158"/>
    <lineage>
        <taxon>Eukaryota</taxon>
        <taxon>Metazoa</taxon>
        <taxon>Spiralia</taxon>
        <taxon>Lophotrochozoa</taxon>
        <taxon>Mollusca</taxon>
        <taxon>Bivalvia</taxon>
        <taxon>Autobranchia</taxon>
        <taxon>Pteriomorphia</taxon>
        <taxon>Mytilida</taxon>
        <taxon>Mytiloidea</taxon>
        <taxon>Mytilidae</taxon>
        <taxon>Mytilinae</taxon>
        <taxon>Mytilus</taxon>
    </lineage>
</organism>
<dbReference type="PANTHER" id="PTHR40388:SF1">
    <property type="entry name" value="BRYOPORIN"/>
    <property type="match status" value="1"/>
</dbReference>
<dbReference type="AlphaFoldDB" id="A0A8B6FBZ0"/>
<evidence type="ECO:0000313" key="6">
    <source>
        <dbReference type="EMBL" id="VDI46365.1"/>
    </source>
</evidence>
<comment type="caution">
    <text evidence="6">The sequence shown here is derived from an EMBL/GenBank/DDBJ whole genome shotgun (WGS) entry which is preliminary data.</text>
</comment>
<accession>A0A8B6FBZ0</accession>
<dbReference type="SUPFAM" id="SSF63724">
    <property type="entry name" value="Cytolysin/lectin"/>
    <property type="match status" value="1"/>
</dbReference>
<protein>
    <submittedName>
        <fullName evidence="6">Uncharacterized protein</fullName>
    </submittedName>
</protein>
<evidence type="ECO:0000256" key="4">
    <source>
        <dbReference type="ARBA" id="ARBA00023298"/>
    </source>
</evidence>
<evidence type="ECO:0000256" key="3">
    <source>
        <dbReference type="ARBA" id="ARBA00022537"/>
    </source>
</evidence>
<keyword evidence="3" id="KW-1052">Target cell membrane</keyword>
<reference evidence="6" key="1">
    <citation type="submission" date="2018-11" db="EMBL/GenBank/DDBJ databases">
        <authorList>
            <person name="Alioto T."/>
            <person name="Alioto T."/>
        </authorList>
    </citation>
    <scope>NUCLEOTIDE SEQUENCE</scope>
</reference>
<dbReference type="GO" id="GO:0042151">
    <property type="term" value="C:nematocyst"/>
    <property type="evidence" value="ECO:0007669"/>
    <property type="project" value="UniProtKB-SubCell"/>
</dbReference>
<sequence length="179" mass="20389">MDSAQAPAEDDVCLAERKHDATSTTWGINRDVSLMIINNSGKNMIKPQYVTSSGRIDSNPPSSIPTFTQSYQIWFKKNFGLRGSEGVLSYEIENTEKRLFIFYSNPFLGHNGFRLMIKSRYVATDLNQSNKMLHDEWPMRNEMSERSTGSDDHNYFATGNMSQGDPAKLTVYLKTKQKL</sequence>
<keyword evidence="4" id="KW-1053">Target membrane</keyword>
<proteinExistence type="predicted"/>
<evidence type="ECO:0000256" key="1">
    <source>
        <dbReference type="ARBA" id="ARBA00004175"/>
    </source>
</evidence>